<evidence type="ECO:0000256" key="1">
    <source>
        <dbReference type="ARBA" id="ARBA00004192"/>
    </source>
</evidence>
<accession>A0A3Q8TNE1</accession>
<dbReference type="GO" id="GO:0003723">
    <property type="term" value="F:RNA binding"/>
    <property type="evidence" value="ECO:0007669"/>
    <property type="project" value="UniProtKB-KW"/>
</dbReference>
<evidence type="ECO:0000256" key="3">
    <source>
        <dbReference type="ARBA" id="ARBA00014389"/>
    </source>
</evidence>
<keyword evidence="5" id="KW-0167">Capsid protein</keyword>
<dbReference type="GO" id="GO:0019013">
    <property type="term" value="C:viral nucleocapsid"/>
    <property type="evidence" value="ECO:0007669"/>
    <property type="project" value="UniProtKB-KW"/>
</dbReference>
<feature type="region of interest" description="Disordered" evidence="12">
    <location>
        <begin position="374"/>
        <end position="397"/>
    </location>
</feature>
<evidence type="ECO:0000256" key="12">
    <source>
        <dbReference type="SAM" id="MobiDB-lite"/>
    </source>
</evidence>
<evidence type="ECO:0000256" key="7">
    <source>
        <dbReference type="ARBA" id="ARBA00022884"/>
    </source>
</evidence>
<evidence type="ECO:0000259" key="13">
    <source>
        <dbReference type="Pfam" id="PF00945"/>
    </source>
</evidence>
<protein>
    <recommendedName>
        <fullName evidence="3">Nucleoprotein</fullName>
    </recommendedName>
    <alternativeName>
        <fullName evidence="11">Nucleocapsid protein</fullName>
    </alternativeName>
</protein>
<keyword evidence="4" id="KW-1139">Helical capsid protein</keyword>
<evidence type="ECO:0000256" key="8">
    <source>
        <dbReference type="ARBA" id="ARBA00023086"/>
    </source>
</evidence>
<dbReference type="SUPFAM" id="SSF140809">
    <property type="entry name" value="Rhabdovirus nucleoprotein-like"/>
    <property type="match status" value="1"/>
</dbReference>
<dbReference type="InterPro" id="IPR023330">
    <property type="entry name" value="Rhabdovirus_ncapsid_N"/>
</dbReference>
<evidence type="ECO:0000256" key="11">
    <source>
        <dbReference type="ARBA" id="ARBA00033344"/>
    </source>
</evidence>
<dbReference type="EMBL" id="MH899110">
    <property type="protein sequence ID" value="AZL49340.1"/>
    <property type="molecule type" value="Viral_cRNA"/>
</dbReference>
<organism evidence="14">
    <name type="scientific">Cuiaba virus</name>
    <dbReference type="NCBI Taxonomy" id="2495751"/>
    <lineage>
        <taxon>Viruses</taxon>
        <taxon>Riboviria</taxon>
        <taxon>Orthornavirae</taxon>
        <taxon>Negarnaviricota</taxon>
        <taxon>Haploviricotina</taxon>
        <taxon>Monjiviricetes</taxon>
        <taxon>Mononegavirales</taxon>
        <taxon>Rhabdoviridae</taxon>
        <taxon>Alpharhabdovirinae</taxon>
        <taxon>Sripuvirus</taxon>
        <taxon>Sripuvirus cuiaba</taxon>
    </lineage>
</organism>
<dbReference type="Proteomes" id="UP000501998">
    <property type="component" value="Segment"/>
</dbReference>
<dbReference type="RefSeq" id="YP_010087176.1">
    <property type="nucleotide sequence ID" value="NC_055509.1"/>
</dbReference>
<keyword evidence="15" id="KW-1185">Reference proteome</keyword>
<evidence type="ECO:0000256" key="4">
    <source>
        <dbReference type="ARBA" id="ARBA00022497"/>
    </source>
</evidence>
<evidence type="ECO:0000256" key="2">
    <source>
        <dbReference type="ARBA" id="ARBA00004328"/>
    </source>
</evidence>
<feature type="non-terminal residue" evidence="14">
    <location>
        <position position="1"/>
    </location>
</feature>
<evidence type="ECO:0000256" key="5">
    <source>
        <dbReference type="ARBA" id="ARBA00022561"/>
    </source>
</evidence>
<dbReference type="Gene3D" id="1.10.3610.10">
    <property type="entry name" value="Nucleoprotein"/>
    <property type="match status" value="1"/>
</dbReference>
<dbReference type="GO" id="GO:1990904">
    <property type="term" value="C:ribonucleoprotein complex"/>
    <property type="evidence" value="ECO:0007669"/>
    <property type="project" value="UniProtKB-KW"/>
</dbReference>
<keyword evidence="9" id="KW-1035">Host cytoplasm</keyword>
<dbReference type="Pfam" id="PF00945">
    <property type="entry name" value="Rhabdo_ncap"/>
    <property type="match status" value="1"/>
</dbReference>
<dbReference type="Gene3D" id="1.10.3570.10">
    <property type="entry name" value="Rhabdovirus nucleocapsid protein like domain"/>
    <property type="match status" value="1"/>
</dbReference>
<feature type="domain" description="Rhabdovirus nucleocapsid" evidence="13">
    <location>
        <begin position="64"/>
        <end position="385"/>
    </location>
</feature>
<reference evidence="14" key="1">
    <citation type="journal article" date="2018" name="Virus Genes">
        <title>Genomic characterisation of Cuiaba and Charleville viruses: arboviruses (family Rhabdoviridae, genus Sripuvirus) infecting reptiles and amphibians.</title>
        <authorList>
            <person name="Vasilakis N."/>
            <person name="Tesh R.B."/>
            <person name="Widen S.G."/>
            <person name="Mirchandani D."/>
            <person name="Walker P.J."/>
        </authorList>
    </citation>
    <scope>NUCLEOTIDE SEQUENCE [LARGE SCALE GENOMIC DNA]</scope>
    <source>
        <strain evidence="14">BeAn 227841</strain>
    </source>
</reference>
<keyword evidence="10" id="KW-0687">Ribonucleoprotein</keyword>
<proteinExistence type="predicted"/>
<evidence type="ECO:0000256" key="9">
    <source>
        <dbReference type="ARBA" id="ARBA00023200"/>
    </source>
</evidence>
<evidence type="ECO:0000256" key="10">
    <source>
        <dbReference type="ARBA" id="ARBA00023274"/>
    </source>
</evidence>
<dbReference type="InterPro" id="IPR000448">
    <property type="entry name" value="Rhabdo_ncapsid"/>
</dbReference>
<dbReference type="GO" id="GO:0019029">
    <property type="term" value="C:helical viral capsid"/>
    <property type="evidence" value="ECO:0007669"/>
    <property type="project" value="UniProtKB-KW"/>
</dbReference>
<name>A0A3Q8TNE1_9RHAB</name>
<dbReference type="GeneID" id="65102435"/>
<evidence type="ECO:0000313" key="14">
    <source>
        <dbReference type="EMBL" id="AZL49340.1"/>
    </source>
</evidence>
<dbReference type="KEGG" id="vg:65102435"/>
<gene>
    <name evidence="14" type="primary">N</name>
</gene>
<evidence type="ECO:0000313" key="15">
    <source>
        <dbReference type="Proteomes" id="UP000501998"/>
    </source>
</evidence>
<keyword evidence="8 14" id="KW-0543">Viral nucleoprotein</keyword>
<keyword evidence="7" id="KW-0694">RNA-binding</keyword>
<keyword evidence="6" id="KW-0946">Virion</keyword>
<sequence length="449" mass="51459">RTTKKLYDYSIFYSKYSTLILKFFKDYLIIMISGYRIGTERSIIHKRITTVKKPNLLNASVKQKPVIVLPKYSGVTDDLKSIVYGSYYKMTLTPEVFITWLMHSSVTKKCKLETDWKSFGLTIGEKDKSVSWLDIVNVVTQDEEPLPKESSVQTTKISDRSLAIMCLSVYRLNSTQNDDHRTRISDNISKFLIDDPNLERVDLSPCTAGFKKWMKNKNFLKLVAALDMFYSRFTEEDEAAVRIGTLGSRYKDQSVWVSLGYFSRITGFTGSKFLDWIWDGMLADQLERICTPGQEDDDDYSYFPYGHDFCYIPVSAYSAVMNPEMHCYIHMVGALLGKKRSINARNMEEVQSQNYITHALTCAYAISQSSDMTAQFSEDGKKPEGKAPPGGGARRACPVGRDGKTWLTWMNNRGNVLSDEMRVWFDKRRETLRDSREGSIGECLRDMTL</sequence>
<dbReference type="GO" id="GO:0030430">
    <property type="term" value="C:host cell cytoplasm"/>
    <property type="evidence" value="ECO:0007669"/>
    <property type="project" value="UniProtKB-SubCell"/>
</dbReference>
<dbReference type="InterPro" id="IPR023331">
    <property type="entry name" value="Rhabdovirus_ncapsid_C"/>
</dbReference>
<dbReference type="InterPro" id="IPR035961">
    <property type="entry name" value="Rhabdovirus_nucleoprotein-like"/>
</dbReference>
<evidence type="ECO:0000256" key="6">
    <source>
        <dbReference type="ARBA" id="ARBA00022844"/>
    </source>
</evidence>
<comment type="subcellular location">
    <subcellularLocation>
        <location evidence="1">Host cytoplasm</location>
    </subcellularLocation>
    <subcellularLocation>
        <location evidence="2">Virion</location>
    </subcellularLocation>
</comment>